<dbReference type="InterPro" id="IPR043148">
    <property type="entry name" value="TagF_C"/>
</dbReference>
<keyword evidence="4" id="KW-0808">Transferase</keyword>
<comment type="subcellular location">
    <subcellularLocation>
        <location evidence="1">Cell membrane</location>
        <topology evidence="1">Peripheral membrane protein</topology>
    </subcellularLocation>
</comment>
<evidence type="ECO:0000313" key="7">
    <source>
        <dbReference type="EMBL" id="SFD83418.1"/>
    </source>
</evidence>
<dbReference type="RefSeq" id="WP_083426861.1">
    <property type="nucleotide sequence ID" value="NZ_FOLS01000040.1"/>
</dbReference>
<evidence type="ECO:0000313" key="8">
    <source>
        <dbReference type="Proteomes" id="UP000183385"/>
    </source>
</evidence>
<dbReference type="PANTHER" id="PTHR37316">
    <property type="entry name" value="TEICHOIC ACID GLYCEROL-PHOSPHATE PRIMASE"/>
    <property type="match status" value="1"/>
</dbReference>
<keyword evidence="3" id="KW-1003">Cell membrane</keyword>
<dbReference type="InterPro" id="IPR051612">
    <property type="entry name" value="Teichoic_Acid_Biosynth"/>
</dbReference>
<evidence type="ECO:0000256" key="2">
    <source>
        <dbReference type="ARBA" id="ARBA00010488"/>
    </source>
</evidence>
<comment type="similarity">
    <text evidence="2">Belongs to the CDP-glycerol glycerophosphotransferase family.</text>
</comment>
<dbReference type="Gene3D" id="3.40.50.12580">
    <property type="match status" value="1"/>
</dbReference>
<reference evidence="7 8" key="1">
    <citation type="submission" date="2016-10" db="EMBL/GenBank/DDBJ databases">
        <authorList>
            <person name="Varghese N."/>
            <person name="Submissions S."/>
        </authorList>
    </citation>
    <scope>NUCLEOTIDE SEQUENCE [LARGE SCALE GENOMIC DNA]</scope>
    <source>
        <strain evidence="7 8">LMG 18378</strain>
    </source>
</reference>
<name>A0AAQ1KMK2_9PSED</name>
<accession>A0AAQ1KMK2</accession>
<evidence type="ECO:0000256" key="4">
    <source>
        <dbReference type="ARBA" id="ARBA00022679"/>
    </source>
</evidence>
<dbReference type="AlphaFoldDB" id="A0AAQ1KMK2"/>
<dbReference type="GO" id="GO:0047355">
    <property type="term" value="F:CDP-glycerol glycerophosphotransferase activity"/>
    <property type="evidence" value="ECO:0007669"/>
    <property type="project" value="InterPro"/>
</dbReference>
<dbReference type="InterPro" id="IPR007554">
    <property type="entry name" value="Glycerophosphate_synth"/>
</dbReference>
<comment type="caution">
    <text evidence="7">The sequence shown here is derived from an EMBL/GenBank/DDBJ whole genome shotgun (WGS) entry which is preliminary data.</text>
</comment>
<organism evidence="7 8">
    <name type="scientific">Pseudomonas citronellolis</name>
    <dbReference type="NCBI Taxonomy" id="53408"/>
    <lineage>
        <taxon>Bacteria</taxon>
        <taxon>Pseudomonadati</taxon>
        <taxon>Pseudomonadota</taxon>
        <taxon>Gammaproteobacteria</taxon>
        <taxon>Pseudomonadales</taxon>
        <taxon>Pseudomonadaceae</taxon>
        <taxon>Pseudomonas</taxon>
    </lineage>
</organism>
<gene>
    <name evidence="7" type="ORF">SAMN05216577_14028</name>
</gene>
<keyword evidence="6" id="KW-0472">Membrane</keyword>
<evidence type="ECO:0000256" key="6">
    <source>
        <dbReference type="ARBA" id="ARBA00023136"/>
    </source>
</evidence>
<keyword evidence="5" id="KW-0777">Teichoic acid biosynthesis</keyword>
<dbReference type="Pfam" id="PF04464">
    <property type="entry name" value="Glyphos_transf"/>
    <property type="match status" value="1"/>
</dbReference>
<dbReference type="PANTHER" id="PTHR37316:SF3">
    <property type="entry name" value="TEICHOIC ACID GLYCEROL-PHOSPHATE TRANSFERASE"/>
    <property type="match status" value="1"/>
</dbReference>
<dbReference type="GO" id="GO:0019350">
    <property type="term" value="P:teichoic acid biosynthetic process"/>
    <property type="evidence" value="ECO:0007669"/>
    <property type="project" value="UniProtKB-KW"/>
</dbReference>
<evidence type="ECO:0000256" key="1">
    <source>
        <dbReference type="ARBA" id="ARBA00004202"/>
    </source>
</evidence>
<protein>
    <submittedName>
        <fullName evidence="7">CDP-glycerol glycerophosphotransferase</fullName>
    </submittedName>
</protein>
<dbReference type="EMBL" id="FOLS01000040">
    <property type="protein sequence ID" value="SFD83418.1"/>
    <property type="molecule type" value="Genomic_DNA"/>
</dbReference>
<evidence type="ECO:0000256" key="3">
    <source>
        <dbReference type="ARBA" id="ARBA00022475"/>
    </source>
</evidence>
<proteinExistence type="inferred from homology"/>
<dbReference type="Proteomes" id="UP000183385">
    <property type="component" value="Unassembled WGS sequence"/>
</dbReference>
<dbReference type="Gene3D" id="3.40.50.11820">
    <property type="match status" value="1"/>
</dbReference>
<dbReference type="GO" id="GO:0005886">
    <property type="term" value="C:plasma membrane"/>
    <property type="evidence" value="ECO:0007669"/>
    <property type="project" value="UniProtKB-SubCell"/>
</dbReference>
<sequence length="364" mass="42396">MSNSKKILHTLRGLAIKALWLLQPFSKQKYIVVGSGFNRYIGYPRYLFEDFIKDPELSKITYWSYSTSNQVDSNVPSHENSIKKYSLKWFKIIFNSRCLIFSHDSTDITPIPPPWCIKINLWHGRPLKTIGFDSKIEQQWINFKLSNNISLPYSEWDYVFSYDKKHLEIISTAWRIPIDRVIHNFPRTPYIQAPKKEKDLGHIILYAPTFRDYDYFPTLLSSPELESWLQENNSTLLYRAHPSKGKKLISPENYSRVIDVTLEADLDKLFASASILISDYSSITFDFALTGKPNLLLWDDFYAYSASNSLYVTPEDVLPESLFSNAQEIFNLSVLELLSRPSTPFDHKPNKPLEIEQLKEIIKI</sequence>
<evidence type="ECO:0000256" key="5">
    <source>
        <dbReference type="ARBA" id="ARBA00022944"/>
    </source>
</evidence>
<dbReference type="InterPro" id="IPR043149">
    <property type="entry name" value="TagF_N"/>
</dbReference>
<keyword evidence="8" id="KW-1185">Reference proteome</keyword>